<feature type="region of interest" description="Disordered" evidence="1">
    <location>
        <begin position="1"/>
        <end position="122"/>
    </location>
</feature>
<evidence type="ECO:0000313" key="2">
    <source>
        <dbReference type="EMBL" id="KAA8490260.1"/>
    </source>
</evidence>
<feature type="compositionally biased region" description="Low complexity" evidence="1">
    <location>
        <begin position="109"/>
        <end position="120"/>
    </location>
</feature>
<feature type="region of interest" description="Disordered" evidence="1">
    <location>
        <begin position="229"/>
        <end position="253"/>
    </location>
</feature>
<dbReference type="AlphaFoldDB" id="A0A5J4YHD9"/>
<dbReference type="Proteomes" id="UP000324585">
    <property type="component" value="Unassembled WGS sequence"/>
</dbReference>
<organism evidence="2 3">
    <name type="scientific">Porphyridium purpureum</name>
    <name type="common">Red alga</name>
    <name type="synonym">Porphyridium cruentum</name>
    <dbReference type="NCBI Taxonomy" id="35688"/>
    <lineage>
        <taxon>Eukaryota</taxon>
        <taxon>Rhodophyta</taxon>
        <taxon>Bangiophyceae</taxon>
        <taxon>Porphyridiales</taxon>
        <taxon>Porphyridiaceae</taxon>
        <taxon>Porphyridium</taxon>
    </lineage>
</organism>
<reference evidence="3" key="1">
    <citation type="journal article" date="2019" name="Nat. Commun.">
        <title>Expansion of phycobilisome linker gene families in mesophilic red algae.</title>
        <authorList>
            <person name="Lee J."/>
            <person name="Kim D."/>
            <person name="Bhattacharya D."/>
            <person name="Yoon H.S."/>
        </authorList>
    </citation>
    <scope>NUCLEOTIDE SEQUENCE [LARGE SCALE GENOMIC DNA]</scope>
    <source>
        <strain evidence="3">CCMP 1328</strain>
    </source>
</reference>
<keyword evidence="3" id="KW-1185">Reference proteome</keyword>
<sequence>MPSAGSDSQGEPDGGQLVDAAGGSAQPDAALSRSAESVVGDAEASDAPGRKNDAAPGMAHAKRPAAAALSRTVSPSRATLPKRSRAAAEVPSVTAEAAQQESAADRGVAQAQQNSAALQSPELTPAAQAVQKLGRGAARSGLLVPSGAREARVWCATQPGATVARIRTVSTDALAEAGLAADPCGAWHALSGSAHSRDQHRARCMQCKTAHAHRSAVGRASGQEFAAPALPEVHAVTPAPSAASPFGAHDGTA</sequence>
<protein>
    <submittedName>
        <fullName evidence="2">Uncharacterized protein</fullName>
    </submittedName>
</protein>
<comment type="caution">
    <text evidence="2">The sequence shown here is derived from an EMBL/GenBank/DDBJ whole genome shotgun (WGS) entry which is preliminary data.</text>
</comment>
<name>A0A5J4YHD9_PORPP</name>
<gene>
    <name evidence="2" type="ORF">FVE85_7688</name>
</gene>
<evidence type="ECO:0000256" key="1">
    <source>
        <dbReference type="SAM" id="MobiDB-lite"/>
    </source>
</evidence>
<dbReference type="EMBL" id="VRMN01000038">
    <property type="protein sequence ID" value="KAA8490260.1"/>
    <property type="molecule type" value="Genomic_DNA"/>
</dbReference>
<evidence type="ECO:0000313" key="3">
    <source>
        <dbReference type="Proteomes" id="UP000324585"/>
    </source>
</evidence>
<accession>A0A5J4YHD9</accession>
<proteinExistence type="predicted"/>